<organism evidence="2 3">
    <name type="scientific">Neomicrococcus lactis</name>
    <dbReference type="NCBI Taxonomy" id="732241"/>
    <lineage>
        <taxon>Bacteria</taxon>
        <taxon>Bacillati</taxon>
        <taxon>Actinomycetota</taxon>
        <taxon>Actinomycetes</taxon>
        <taxon>Micrococcales</taxon>
        <taxon>Micrococcaceae</taxon>
        <taxon>Neomicrococcus</taxon>
    </lineage>
</organism>
<dbReference type="EMBL" id="JACHBL010000001">
    <property type="protein sequence ID" value="MBB5598572.1"/>
    <property type="molecule type" value="Genomic_DNA"/>
</dbReference>
<keyword evidence="1" id="KW-0472">Membrane</keyword>
<keyword evidence="1" id="KW-0812">Transmembrane</keyword>
<sequence length="62" mass="6517">MRNSSEPNNQTQGTGAAGKSFLLALLGSTIVAGLGKMVLEKIKQDKRDKLAAQSDCHTGTTK</sequence>
<keyword evidence="1" id="KW-1133">Transmembrane helix</keyword>
<accession>A0A7W8YBY4</accession>
<proteinExistence type="predicted"/>
<name>A0A7W8YBY4_9MICC</name>
<dbReference type="RefSeq" id="WP_183642459.1">
    <property type="nucleotide sequence ID" value="NZ_JACHBL010000001.1"/>
</dbReference>
<evidence type="ECO:0000313" key="3">
    <source>
        <dbReference type="Proteomes" id="UP000523863"/>
    </source>
</evidence>
<evidence type="ECO:0000313" key="2">
    <source>
        <dbReference type="EMBL" id="MBB5598572.1"/>
    </source>
</evidence>
<dbReference type="Proteomes" id="UP000523863">
    <property type="component" value="Unassembled WGS sequence"/>
</dbReference>
<comment type="caution">
    <text evidence="2">The sequence shown here is derived from an EMBL/GenBank/DDBJ whole genome shotgun (WGS) entry which is preliminary data.</text>
</comment>
<protein>
    <submittedName>
        <fullName evidence="2">Uncharacterized protein</fullName>
    </submittedName>
</protein>
<gene>
    <name evidence="2" type="ORF">BKA12_001652</name>
</gene>
<keyword evidence="3" id="KW-1185">Reference proteome</keyword>
<dbReference type="AlphaFoldDB" id="A0A7W8YBY4"/>
<feature type="transmembrane region" description="Helical" evidence="1">
    <location>
        <begin position="20"/>
        <end position="39"/>
    </location>
</feature>
<reference evidence="2 3" key="1">
    <citation type="submission" date="2020-08" db="EMBL/GenBank/DDBJ databases">
        <title>Sequencing the genomes of 1000 actinobacteria strains.</title>
        <authorList>
            <person name="Klenk H.-P."/>
        </authorList>
    </citation>
    <scope>NUCLEOTIDE SEQUENCE [LARGE SCALE GENOMIC DNA]</scope>
    <source>
        <strain evidence="2 3">DSM 23694</strain>
    </source>
</reference>
<evidence type="ECO:0000256" key="1">
    <source>
        <dbReference type="SAM" id="Phobius"/>
    </source>
</evidence>